<dbReference type="AlphaFoldDB" id="A0A9W6FCR8"/>
<dbReference type="GO" id="GO:0005829">
    <property type="term" value="C:cytosol"/>
    <property type="evidence" value="ECO:0007669"/>
    <property type="project" value="TreeGrafter"/>
</dbReference>
<dbReference type="InterPro" id="IPR036412">
    <property type="entry name" value="HAD-like_sf"/>
</dbReference>
<dbReference type="PANTHER" id="PTHR43434">
    <property type="entry name" value="PHOSPHOGLYCOLATE PHOSPHATASE"/>
    <property type="match status" value="1"/>
</dbReference>
<proteinExistence type="predicted"/>
<dbReference type="InterPro" id="IPR023198">
    <property type="entry name" value="PGP-like_dom2"/>
</dbReference>
<accession>A0A9W6FCR8</accession>
<dbReference type="SUPFAM" id="SSF56784">
    <property type="entry name" value="HAD-like"/>
    <property type="match status" value="1"/>
</dbReference>
<dbReference type="FunFam" id="3.40.50.1000:FF:000022">
    <property type="entry name" value="Phosphoglycolate phosphatase"/>
    <property type="match status" value="1"/>
</dbReference>
<dbReference type="InterPro" id="IPR006439">
    <property type="entry name" value="HAD-SF_hydro_IA"/>
</dbReference>
<dbReference type="SFLD" id="SFLDS00003">
    <property type="entry name" value="Haloacid_Dehalogenase"/>
    <property type="match status" value="1"/>
</dbReference>
<dbReference type="Pfam" id="PF13419">
    <property type="entry name" value="HAD_2"/>
    <property type="match status" value="1"/>
</dbReference>
<dbReference type="InterPro" id="IPR023214">
    <property type="entry name" value="HAD_sf"/>
</dbReference>
<dbReference type="GO" id="GO:0008967">
    <property type="term" value="F:phosphoglycolate phosphatase activity"/>
    <property type="evidence" value="ECO:0007669"/>
    <property type="project" value="TreeGrafter"/>
</dbReference>
<dbReference type="InterPro" id="IPR041492">
    <property type="entry name" value="HAD_2"/>
</dbReference>
<dbReference type="RefSeq" id="WP_118635813.1">
    <property type="nucleotide sequence ID" value="NZ_BSBO01000019.1"/>
</dbReference>
<dbReference type="NCBIfam" id="TIGR01549">
    <property type="entry name" value="HAD-SF-IA-v1"/>
    <property type="match status" value="1"/>
</dbReference>
<comment type="caution">
    <text evidence="1">The sequence shown here is derived from an EMBL/GenBank/DDBJ whole genome shotgun (WGS) entry which is preliminary data.</text>
</comment>
<reference evidence="1 2" key="1">
    <citation type="journal article" date="2023" name="Int. J. Syst. Evol. Microbiol.">
        <title>Sellimonas catena sp. nov., isolated from human faeces.</title>
        <authorList>
            <person name="Hisatomi A."/>
            <person name="Ohkuma M."/>
            <person name="Sakamoto M."/>
        </authorList>
    </citation>
    <scope>NUCLEOTIDE SEQUENCE [LARGE SCALE GENOMIC DNA]</scope>
    <source>
        <strain evidence="1 2">12EGH17</strain>
    </source>
</reference>
<name>A0A9W6FCR8_9FIRM</name>
<dbReference type="InterPro" id="IPR050155">
    <property type="entry name" value="HAD-like_hydrolase_sf"/>
</dbReference>
<keyword evidence="2" id="KW-1185">Reference proteome</keyword>
<dbReference type="GO" id="GO:0006281">
    <property type="term" value="P:DNA repair"/>
    <property type="evidence" value="ECO:0007669"/>
    <property type="project" value="TreeGrafter"/>
</dbReference>
<dbReference type="PANTHER" id="PTHR43434:SF1">
    <property type="entry name" value="PHOSPHOGLYCOLATE PHOSPHATASE"/>
    <property type="match status" value="1"/>
</dbReference>
<organism evidence="1 2">
    <name type="scientific">Sellimonas catena</name>
    <dbReference type="NCBI Taxonomy" id="2994035"/>
    <lineage>
        <taxon>Bacteria</taxon>
        <taxon>Bacillati</taxon>
        <taxon>Bacillota</taxon>
        <taxon>Clostridia</taxon>
        <taxon>Lachnospirales</taxon>
        <taxon>Lachnospiraceae</taxon>
        <taxon>Sellimonas</taxon>
    </lineage>
</organism>
<gene>
    <name evidence="1" type="ORF">Selli1_19820</name>
</gene>
<dbReference type="Gene3D" id="1.10.150.240">
    <property type="entry name" value="Putative phosphatase, domain 2"/>
    <property type="match status" value="1"/>
</dbReference>
<dbReference type="SFLD" id="SFLDG01129">
    <property type="entry name" value="C1.5:_HAD__Beta-PGM__Phosphata"/>
    <property type="match status" value="1"/>
</dbReference>
<evidence type="ECO:0000313" key="2">
    <source>
        <dbReference type="Proteomes" id="UP001145145"/>
    </source>
</evidence>
<protein>
    <submittedName>
        <fullName evidence="1">Haloacid dehalogenase</fullName>
    </submittedName>
</protein>
<dbReference type="PRINTS" id="PR00413">
    <property type="entry name" value="HADHALOGNASE"/>
</dbReference>
<dbReference type="EMBL" id="BSBO01000019">
    <property type="protein sequence ID" value="GLG04808.1"/>
    <property type="molecule type" value="Genomic_DNA"/>
</dbReference>
<dbReference type="SFLD" id="SFLDG01135">
    <property type="entry name" value="C1.5.6:_HAD__Beta-PGM__Phospha"/>
    <property type="match status" value="1"/>
</dbReference>
<dbReference type="Proteomes" id="UP001145145">
    <property type="component" value="Unassembled WGS sequence"/>
</dbReference>
<evidence type="ECO:0000313" key="1">
    <source>
        <dbReference type="EMBL" id="GLG04808.1"/>
    </source>
</evidence>
<sequence>MYKACIFDLDGTLTDTLESITRSVNLTLERMGLPVITLEQCREFVGSGARKLMERTLKACGDEDLVRIEEAMEIYGRVFAENCTYHVKPYDGIEKMLKALKERGIYLAVLSNKPDGQTKDVVHTFFGDAIFDYVQGQKEEIPRKPDPAAVFAIMEMAGISREECVYIGDSDVDMCTGNNAGVMTVGVSWGFRSREILKETGADVIIDHPEELTVIVNNTKGEEGKNERI</sequence>
<dbReference type="Gene3D" id="3.40.50.1000">
    <property type="entry name" value="HAD superfamily/HAD-like"/>
    <property type="match status" value="1"/>
</dbReference>